<dbReference type="Gene3D" id="3.60.21.10">
    <property type="match status" value="1"/>
</dbReference>
<keyword evidence="2" id="KW-0378">Hydrolase</keyword>
<dbReference type="GO" id="GO:0009245">
    <property type="term" value="P:lipid A biosynthetic process"/>
    <property type="evidence" value="ECO:0007669"/>
    <property type="project" value="TreeGrafter"/>
</dbReference>
<proteinExistence type="predicted"/>
<evidence type="ECO:0000256" key="1">
    <source>
        <dbReference type="ARBA" id="ARBA00022723"/>
    </source>
</evidence>
<accession>A0A1C7PBW8</accession>
<name>A0A1C7PBW8_9BACT</name>
<dbReference type="STRING" id="1679444.PYTT_1278"/>
<dbReference type="RefSeq" id="WP_067775534.1">
    <property type="nucleotide sequence ID" value="NZ_LIGX01000022.1"/>
</dbReference>
<evidence type="ECO:0000256" key="2">
    <source>
        <dbReference type="ARBA" id="ARBA00022801"/>
    </source>
</evidence>
<dbReference type="GO" id="GO:0016020">
    <property type="term" value="C:membrane"/>
    <property type="evidence" value="ECO:0007669"/>
    <property type="project" value="GOC"/>
</dbReference>
<evidence type="ECO:0000313" key="5">
    <source>
        <dbReference type="Proteomes" id="UP000176204"/>
    </source>
</evidence>
<dbReference type="NCBIfam" id="NF008460">
    <property type="entry name" value="PRK11340.1"/>
    <property type="match status" value="1"/>
</dbReference>
<dbReference type="Pfam" id="PF00149">
    <property type="entry name" value="Metallophos"/>
    <property type="match status" value="1"/>
</dbReference>
<dbReference type="AlphaFoldDB" id="A0A1C7PBW8"/>
<protein>
    <submittedName>
        <fullName evidence="4">Metallo-dependent phosphatase-like</fullName>
    </submittedName>
</protein>
<evidence type="ECO:0000259" key="3">
    <source>
        <dbReference type="Pfam" id="PF00149"/>
    </source>
</evidence>
<sequence>MDTPDDTPQPGQPRRFWTRRRFLTAGLLAAAGTASYGWWEADRLECNVIRLPKGLLPGIPRLRILHLSDMHDDVAMLRRAIDKGIEAKPDFAAFTGDLVTSFTRLARTRSYIEPLKYLAESIPCYACYGNHDMEKLESVERIFQTAGIRILRNESALWTAPDGRTLRIAGIGDWTEGDEDPGKCLQPLSAGTPPQPVIVLSHNPESRFALEDYYWNLMLCGHTHGGQIGIPFTGKYLSFRGDMVAGLYPFDGKCDNRQVFVTRGVGNIGGMRFFCPPEVDILEYEG</sequence>
<gene>
    <name evidence="4" type="ORF">PYTT_1278</name>
</gene>
<dbReference type="EMBL" id="LT629973">
    <property type="protein sequence ID" value="SEH86140.1"/>
    <property type="molecule type" value="Genomic_DNA"/>
</dbReference>
<organism evidence="4 5">
    <name type="scientific">Akkermansia glycaniphila</name>
    <dbReference type="NCBI Taxonomy" id="1679444"/>
    <lineage>
        <taxon>Bacteria</taxon>
        <taxon>Pseudomonadati</taxon>
        <taxon>Verrucomicrobiota</taxon>
        <taxon>Verrucomicrobiia</taxon>
        <taxon>Verrucomicrobiales</taxon>
        <taxon>Akkermansiaceae</taxon>
        <taxon>Akkermansia</taxon>
    </lineage>
</organism>
<keyword evidence="1" id="KW-0479">Metal-binding</keyword>
<dbReference type="PANTHER" id="PTHR31302:SF31">
    <property type="entry name" value="PHOSPHODIESTERASE YAEI"/>
    <property type="match status" value="1"/>
</dbReference>
<keyword evidence="5" id="KW-1185">Reference proteome</keyword>
<reference evidence="5" key="1">
    <citation type="submission" date="2016-09" db="EMBL/GenBank/DDBJ databases">
        <authorList>
            <person name="Koehorst J."/>
        </authorList>
    </citation>
    <scope>NUCLEOTIDE SEQUENCE [LARGE SCALE GENOMIC DNA]</scope>
</reference>
<dbReference type="SUPFAM" id="SSF56300">
    <property type="entry name" value="Metallo-dependent phosphatases"/>
    <property type="match status" value="1"/>
</dbReference>
<evidence type="ECO:0000313" key="4">
    <source>
        <dbReference type="EMBL" id="SEH86140.1"/>
    </source>
</evidence>
<dbReference type="PANTHER" id="PTHR31302">
    <property type="entry name" value="TRANSMEMBRANE PROTEIN WITH METALLOPHOSPHOESTERASE DOMAIN-RELATED"/>
    <property type="match status" value="1"/>
</dbReference>
<dbReference type="InterPro" id="IPR004843">
    <property type="entry name" value="Calcineurin-like_PHP"/>
</dbReference>
<dbReference type="GO" id="GO:0046872">
    <property type="term" value="F:metal ion binding"/>
    <property type="evidence" value="ECO:0007669"/>
    <property type="project" value="UniProtKB-KW"/>
</dbReference>
<feature type="domain" description="Calcineurin-like phosphoesterase" evidence="3">
    <location>
        <begin position="62"/>
        <end position="225"/>
    </location>
</feature>
<dbReference type="OrthoDB" id="9780884at2"/>
<dbReference type="InterPro" id="IPR029052">
    <property type="entry name" value="Metallo-depent_PP-like"/>
</dbReference>
<dbReference type="GO" id="GO:0008758">
    <property type="term" value="F:UDP-2,3-diacylglucosamine hydrolase activity"/>
    <property type="evidence" value="ECO:0007669"/>
    <property type="project" value="TreeGrafter"/>
</dbReference>
<dbReference type="InterPro" id="IPR051158">
    <property type="entry name" value="Metallophosphoesterase_sf"/>
</dbReference>
<dbReference type="KEGG" id="agl:PYTT_1278"/>
<dbReference type="Proteomes" id="UP000176204">
    <property type="component" value="Chromosome I"/>
</dbReference>